<accession>A0A6J4VHL6</accession>
<gene>
    <name evidence="1" type="ORF">AVDCRST_MAG86-2636</name>
</gene>
<organism evidence="1">
    <name type="scientific">uncultured Truepera sp</name>
    <dbReference type="NCBI Taxonomy" id="543023"/>
    <lineage>
        <taxon>Bacteria</taxon>
        <taxon>Thermotogati</taxon>
        <taxon>Deinococcota</taxon>
        <taxon>Deinococci</taxon>
        <taxon>Trueperales</taxon>
        <taxon>Trueperaceae</taxon>
        <taxon>Truepera</taxon>
        <taxon>environmental samples</taxon>
    </lineage>
</organism>
<reference evidence="1" key="1">
    <citation type="submission" date="2020-02" db="EMBL/GenBank/DDBJ databases">
        <authorList>
            <person name="Meier V. D."/>
        </authorList>
    </citation>
    <scope>NUCLEOTIDE SEQUENCE</scope>
    <source>
        <strain evidence="1">AVDCRST_MAG86</strain>
    </source>
</reference>
<dbReference type="SUPFAM" id="SSF52096">
    <property type="entry name" value="ClpP/crotonase"/>
    <property type="match status" value="1"/>
</dbReference>
<dbReference type="EMBL" id="CADCWP010000229">
    <property type="protein sequence ID" value="CAA9579555.1"/>
    <property type="molecule type" value="Genomic_DNA"/>
</dbReference>
<dbReference type="Gene3D" id="3.90.226.10">
    <property type="entry name" value="2-enoyl-CoA Hydratase, Chain A, domain 1"/>
    <property type="match status" value="1"/>
</dbReference>
<dbReference type="AlphaFoldDB" id="A0A6J4VHL6"/>
<dbReference type="InterPro" id="IPR029045">
    <property type="entry name" value="ClpP/crotonase-like_dom_sf"/>
</dbReference>
<name>A0A6J4VHL6_9DEIN</name>
<protein>
    <submittedName>
        <fullName evidence="1">Uncharacterized protein</fullName>
    </submittedName>
</protein>
<evidence type="ECO:0000313" key="1">
    <source>
        <dbReference type="EMBL" id="CAA9579555.1"/>
    </source>
</evidence>
<sequence length="392" mass="44716">MTRDEGWRADLAFLLGEVRRLHYDPYRAYSSQAFDAYVRELHEEVPILTDAQVVLGVMRLMQFLGDGHSLVDGWDSPEFGDVSLDLYLFEEGLFVTAAAPEHADLVGTQVVSIGEHEVYEVMTVLEPFISRDNDMWLKLIAPHLIRKPHLLHALGLIPEPDRLLLTLQNAKGEVRGVQVACAGAIPFPFPEDWPTVPERAGDPPLYLRDDGPYWFKHLYEEKTVYVQHRSVSSKEDESFEQFCERLFRLTNQEDVAKLVLDLRRNGGGNTLLLEPLIKGLMRSEKINRRGHLFVIIGRNTFSAAMNETTWLEQFTEATFVGEPTGSSPNFVGETVHVTLPYSKLKVSISDLYWQTSWPSDQRTWMAPLIYTPPTFAAYRENRDTALETILAY</sequence>
<proteinExistence type="predicted"/>